<feature type="compositionally biased region" description="Basic and acidic residues" evidence="3">
    <location>
        <begin position="119"/>
        <end position="131"/>
    </location>
</feature>
<dbReference type="GO" id="GO:0005634">
    <property type="term" value="C:nucleus"/>
    <property type="evidence" value="ECO:0007669"/>
    <property type="project" value="TreeGrafter"/>
</dbReference>
<feature type="region of interest" description="Disordered" evidence="3">
    <location>
        <begin position="91"/>
        <end position="131"/>
    </location>
</feature>
<dbReference type="Gene3D" id="3.30.70.330">
    <property type="match status" value="1"/>
</dbReference>
<gene>
    <name evidence="6" type="ORF">A6R68_20017</name>
</gene>
<dbReference type="Pfam" id="PF00076">
    <property type="entry name" value="RRM_1"/>
    <property type="match status" value="1"/>
</dbReference>
<proteinExistence type="predicted"/>
<evidence type="ECO:0008006" key="8">
    <source>
        <dbReference type="Google" id="ProtNLM"/>
    </source>
</evidence>
<dbReference type="PROSITE" id="PS50102">
    <property type="entry name" value="RRM"/>
    <property type="match status" value="1"/>
</dbReference>
<dbReference type="EMBL" id="LZPO01028850">
    <property type="protein sequence ID" value="OBS77594.1"/>
    <property type="molecule type" value="Genomic_DNA"/>
</dbReference>
<dbReference type="SMART" id="SM00360">
    <property type="entry name" value="RRM"/>
    <property type="match status" value="1"/>
</dbReference>
<dbReference type="InterPro" id="IPR012677">
    <property type="entry name" value="Nucleotide-bd_a/b_plait_sf"/>
</dbReference>
<dbReference type="InterPro" id="IPR000504">
    <property type="entry name" value="RRM_dom"/>
</dbReference>
<dbReference type="InterPro" id="IPR008942">
    <property type="entry name" value="ENTH_VHS"/>
</dbReference>
<evidence type="ECO:0000313" key="6">
    <source>
        <dbReference type="EMBL" id="OBS77594.1"/>
    </source>
</evidence>
<sequence length="365" mass="41471">MNEEMLCQEFGRFGPLASVKIMWPRTDEERARERNCGFVAFMNRRDAERALKNLNGKMIMSFEMKLGWGKAVPIPPHPIYIPPSMMEHTLPPPPSGLPFNAQPRERLKNPNAPMLPPPKNKEDFEKGDSPTKWRTEDFRMFKNGSFWRPPPLNPYLHGMSEEQEAEAFVEEPSKKGALKEEQRDKLEEILRGLTPRKNDIGDAMVFCLNNAEAAEEIVDCITESLSILKTPLPKKIARLYLVSDVLYNSSAKVANASYYRKFFETKLCQIFSDLNATYRTIQGHLQSENFKDVPDDLDGAPIEEELDGAPLEDVDGIPIDATPIDDLDGVPIKSLDDDLDGVPSVTTSKWELFDQHDESEEEENQ</sequence>
<evidence type="ECO:0000256" key="1">
    <source>
        <dbReference type="ARBA" id="ARBA00022884"/>
    </source>
</evidence>
<comment type="caution">
    <text evidence="6">The sequence shown here is derived from an EMBL/GenBank/DDBJ whole genome shotgun (WGS) entry which is preliminary data.</text>
</comment>
<reference evidence="6 7" key="1">
    <citation type="submission" date="2016-06" db="EMBL/GenBank/DDBJ databases">
        <title>The Draft Genome Sequence and Annotation of the Desert Woodrat Neotoma lepida.</title>
        <authorList>
            <person name="Campbell M."/>
            <person name="Oakeson K.F."/>
            <person name="Yandell M."/>
            <person name="Halpert J.R."/>
            <person name="Dearing D."/>
        </authorList>
    </citation>
    <scope>NUCLEOTIDE SEQUENCE [LARGE SCALE GENOMIC DNA]</scope>
    <source>
        <strain evidence="6">417</strain>
        <tissue evidence="6">Liver</tissue>
    </source>
</reference>
<dbReference type="OrthoDB" id="377209at2759"/>
<keyword evidence="7" id="KW-1185">Reference proteome</keyword>
<dbReference type="PROSITE" id="PS51391">
    <property type="entry name" value="CID"/>
    <property type="match status" value="1"/>
</dbReference>
<evidence type="ECO:0000256" key="3">
    <source>
        <dbReference type="SAM" id="MobiDB-lite"/>
    </source>
</evidence>
<evidence type="ECO:0000259" key="5">
    <source>
        <dbReference type="PROSITE" id="PS51391"/>
    </source>
</evidence>
<dbReference type="InterPro" id="IPR035979">
    <property type="entry name" value="RBD_domain_sf"/>
</dbReference>
<accession>A0A1A6HH82</accession>
<feature type="non-terminal residue" evidence="6">
    <location>
        <position position="365"/>
    </location>
</feature>
<dbReference type="Pfam" id="PF04818">
    <property type="entry name" value="CID"/>
    <property type="match status" value="1"/>
</dbReference>
<dbReference type="CDD" id="cd12223">
    <property type="entry name" value="RRM_SR140"/>
    <property type="match status" value="1"/>
</dbReference>
<organism evidence="6 7">
    <name type="scientific">Neotoma lepida</name>
    <name type="common">Desert woodrat</name>
    <dbReference type="NCBI Taxonomy" id="56216"/>
    <lineage>
        <taxon>Eukaryota</taxon>
        <taxon>Metazoa</taxon>
        <taxon>Chordata</taxon>
        <taxon>Craniata</taxon>
        <taxon>Vertebrata</taxon>
        <taxon>Euteleostomi</taxon>
        <taxon>Mammalia</taxon>
        <taxon>Eutheria</taxon>
        <taxon>Euarchontoglires</taxon>
        <taxon>Glires</taxon>
        <taxon>Rodentia</taxon>
        <taxon>Myomorpha</taxon>
        <taxon>Muroidea</taxon>
        <taxon>Cricetidae</taxon>
        <taxon>Neotominae</taxon>
        <taxon>Neotoma</taxon>
    </lineage>
</organism>
<dbReference type="PANTHER" id="PTHR23140:SF0">
    <property type="entry name" value="U2 SNRNP-ASSOCIATED SURP MOTIF-CONTAINING PROTEIN"/>
    <property type="match status" value="1"/>
</dbReference>
<dbReference type="GO" id="GO:0003723">
    <property type="term" value="F:RNA binding"/>
    <property type="evidence" value="ECO:0007669"/>
    <property type="project" value="UniProtKB-UniRule"/>
</dbReference>
<dbReference type="SUPFAM" id="SSF54928">
    <property type="entry name" value="RNA-binding domain, RBD"/>
    <property type="match status" value="1"/>
</dbReference>
<dbReference type="PANTHER" id="PTHR23140">
    <property type="entry name" value="RNA PROCESSING PROTEIN LD23810P"/>
    <property type="match status" value="1"/>
</dbReference>
<dbReference type="InterPro" id="IPR035009">
    <property type="entry name" value="SR140_RRM"/>
</dbReference>
<dbReference type="Proteomes" id="UP000092124">
    <property type="component" value="Unassembled WGS sequence"/>
</dbReference>
<name>A0A1A6HH82_NEOLE</name>
<dbReference type="AlphaFoldDB" id="A0A1A6HH82"/>
<dbReference type="STRING" id="56216.A0A1A6HH82"/>
<dbReference type="InterPro" id="IPR051485">
    <property type="entry name" value="SR-CTD_assoc_factor"/>
</dbReference>
<protein>
    <recommendedName>
        <fullName evidence="8">RRM domain-containing protein</fullName>
    </recommendedName>
</protein>
<dbReference type="Gene3D" id="1.25.40.90">
    <property type="match status" value="1"/>
</dbReference>
<evidence type="ECO:0000256" key="2">
    <source>
        <dbReference type="PROSITE-ProRule" id="PRU00176"/>
    </source>
</evidence>
<evidence type="ECO:0000259" key="4">
    <source>
        <dbReference type="PROSITE" id="PS50102"/>
    </source>
</evidence>
<keyword evidence="1 2" id="KW-0694">RNA-binding</keyword>
<feature type="domain" description="RRM" evidence="4">
    <location>
        <begin position="1"/>
        <end position="71"/>
    </location>
</feature>
<dbReference type="InterPro" id="IPR006569">
    <property type="entry name" value="CID_dom"/>
</dbReference>
<dbReference type="SMART" id="SM00582">
    <property type="entry name" value="RPR"/>
    <property type="match status" value="1"/>
</dbReference>
<evidence type="ECO:0000313" key="7">
    <source>
        <dbReference type="Proteomes" id="UP000092124"/>
    </source>
</evidence>
<dbReference type="SUPFAM" id="SSF48464">
    <property type="entry name" value="ENTH/VHS domain"/>
    <property type="match status" value="1"/>
</dbReference>
<feature type="domain" description="CID" evidence="5">
    <location>
        <begin position="178"/>
        <end position="322"/>
    </location>
</feature>